<dbReference type="InterPro" id="IPR013324">
    <property type="entry name" value="RNA_pol_sigma_r3/r4-like"/>
</dbReference>
<dbReference type="InterPro" id="IPR007627">
    <property type="entry name" value="RNA_pol_sigma70_r2"/>
</dbReference>
<dbReference type="SUPFAM" id="SSF88946">
    <property type="entry name" value="Sigma2 domain of RNA polymerase sigma factors"/>
    <property type="match status" value="1"/>
</dbReference>
<evidence type="ECO:0000256" key="1">
    <source>
        <dbReference type="SAM" id="MobiDB-lite"/>
    </source>
</evidence>
<reference evidence="3" key="2">
    <citation type="submission" date="2021-04" db="EMBL/GenBank/DDBJ databases">
        <authorList>
            <person name="Gilroy R."/>
        </authorList>
    </citation>
    <scope>NUCLEOTIDE SEQUENCE</scope>
    <source>
        <strain evidence="3">USAMLcec3-2134</strain>
    </source>
</reference>
<dbReference type="Proteomes" id="UP000886883">
    <property type="component" value="Unassembled WGS sequence"/>
</dbReference>
<comment type="caution">
    <text evidence="3">The sequence shown here is derived from an EMBL/GenBank/DDBJ whole genome shotgun (WGS) entry which is preliminary data.</text>
</comment>
<gene>
    <name evidence="3" type="ORF">H9763_02130</name>
</gene>
<dbReference type="EMBL" id="DWXE01000006">
    <property type="protein sequence ID" value="HJB90246.1"/>
    <property type="molecule type" value="Genomic_DNA"/>
</dbReference>
<dbReference type="GO" id="GO:0006352">
    <property type="term" value="P:DNA-templated transcription initiation"/>
    <property type="evidence" value="ECO:0007669"/>
    <property type="project" value="InterPro"/>
</dbReference>
<name>A0A9D2SCN6_9FIRM</name>
<dbReference type="InterPro" id="IPR013325">
    <property type="entry name" value="RNA_pol_sigma_r2"/>
</dbReference>
<organism evidence="3 4">
    <name type="scientific">Candidatus Eisenbergiella merdigallinarum</name>
    <dbReference type="NCBI Taxonomy" id="2838552"/>
    <lineage>
        <taxon>Bacteria</taxon>
        <taxon>Bacillati</taxon>
        <taxon>Bacillota</taxon>
        <taxon>Clostridia</taxon>
        <taxon>Lachnospirales</taxon>
        <taxon>Lachnospiraceae</taxon>
        <taxon>Eisenbergiella</taxon>
    </lineage>
</organism>
<feature type="compositionally biased region" description="Polar residues" evidence="1">
    <location>
        <begin position="53"/>
        <end position="80"/>
    </location>
</feature>
<dbReference type="GO" id="GO:0003700">
    <property type="term" value="F:DNA-binding transcription factor activity"/>
    <property type="evidence" value="ECO:0007669"/>
    <property type="project" value="InterPro"/>
</dbReference>
<dbReference type="InterPro" id="IPR036388">
    <property type="entry name" value="WH-like_DNA-bd_sf"/>
</dbReference>
<feature type="domain" description="RNA polymerase sigma-70 region 2" evidence="2">
    <location>
        <begin position="156"/>
        <end position="200"/>
    </location>
</feature>
<dbReference type="Gene3D" id="1.10.1740.10">
    <property type="match status" value="1"/>
</dbReference>
<feature type="region of interest" description="Disordered" evidence="1">
    <location>
        <begin position="52"/>
        <end position="83"/>
    </location>
</feature>
<proteinExistence type="predicted"/>
<evidence type="ECO:0000313" key="3">
    <source>
        <dbReference type="EMBL" id="HJB90246.1"/>
    </source>
</evidence>
<dbReference type="NCBIfam" id="TIGR02937">
    <property type="entry name" value="sigma70-ECF"/>
    <property type="match status" value="1"/>
</dbReference>
<sequence length="420" mass="48279">MDWEKLFENGNEIGNMGLAEDVKADISLNQPEDYENDLDRYIDDAMRKASETLHPSSSTPMKNSGCNADASPSGNDSPGNSALKKDREAYLEGGAYAVHNKLSLNPSPTRDDLVRIMELYHHGTREEQDQAQTEMLGVLDPYILNIIYTRYSTYARKHLNDLMQQGYLGVIVGMKTYDPHLGTPTTWFSRYINHEIQDYICTQINHTTQHYSNASKKVMDCIKRKQINNIPFTEKDIYIETSVPLKTIRMCLQISNLSTVPIDSEENPIELPSNFDDPGEYVVEKMENEHIADLLFGSQDGKYISVLSEDERDCIALHYGFDGRGVRSYSEIEKTTGIPRHKIGKIIQVGLKKIKFELTKEKYGIRRERVQPAPEREMDRARHKNKNKRKEMILDNILSDAEMEFTQMTLWEYFKDGLLD</sequence>
<accession>A0A9D2SCN6</accession>
<dbReference type="AlphaFoldDB" id="A0A9D2SCN6"/>
<evidence type="ECO:0000313" key="4">
    <source>
        <dbReference type="Proteomes" id="UP000886883"/>
    </source>
</evidence>
<dbReference type="Pfam" id="PF04542">
    <property type="entry name" value="Sigma70_r2"/>
    <property type="match status" value="1"/>
</dbReference>
<protein>
    <submittedName>
        <fullName evidence="3">Sigma-70 family RNA polymerase sigma factor</fullName>
    </submittedName>
</protein>
<reference evidence="3" key="1">
    <citation type="journal article" date="2021" name="PeerJ">
        <title>Extensive microbial diversity within the chicken gut microbiome revealed by metagenomics and culture.</title>
        <authorList>
            <person name="Gilroy R."/>
            <person name="Ravi A."/>
            <person name="Getino M."/>
            <person name="Pursley I."/>
            <person name="Horton D.L."/>
            <person name="Alikhan N.F."/>
            <person name="Baker D."/>
            <person name="Gharbi K."/>
            <person name="Hall N."/>
            <person name="Watson M."/>
            <person name="Adriaenssens E.M."/>
            <person name="Foster-Nyarko E."/>
            <person name="Jarju S."/>
            <person name="Secka A."/>
            <person name="Antonio M."/>
            <person name="Oren A."/>
            <person name="Chaudhuri R.R."/>
            <person name="La Ragione R."/>
            <person name="Hildebrand F."/>
            <person name="Pallen M.J."/>
        </authorList>
    </citation>
    <scope>NUCLEOTIDE SEQUENCE</scope>
    <source>
        <strain evidence="3">USAMLcec3-2134</strain>
    </source>
</reference>
<dbReference type="SUPFAM" id="SSF88659">
    <property type="entry name" value="Sigma3 and sigma4 domains of RNA polymerase sigma factors"/>
    <property type="match status" value="1"/>
</dbReference>
<dbReference type="Gene3D" id="1.10.10.10">
    <property type="entry name" value="Winged helix-like DNA-binding domain superfamily/Winged helix DNA-binding domain"/>
    <property type="match status" value="1"/>
</dbReference>
<evidence type="ECO:0000259" key="2">
    <source>
        <dbReference type="Pfam" id="PF04542"/>
    </source>
</evidence>
<dbReference type="InterPro" id="IPR014284">
    <property type="entry name" value="RNA_pol_sigma-70_dom"/>
</dbReference>